<dbReference type="Proteomes" id="UP000315439">
    <property type="component" value="Unassembled WGS sequence"/>
</dbReference>
<comment type="caution">
    <text evidence="6">The sequence shown here is derived from an EMBL/GenBank/DDBJ whole genome shotgun (WGS) entry which is preliminary data.</text>
</comment>
<gene>
    <name evidence="6" type="ORF">FLL46_22150</name>
</gene>
<dbReference type="Pfam" id="PF00126">
    <property type="entry name" value="HTH_1"/>
    <property type="match status" value="1"/>
</dbReference>
<dbReference type="InterPro" id="IPR036388">
    <property type="entry name" value="WH-like_DNA-bd_sf"/>
</dbReference>
<dbReference type="Gene3D" id="3.40.190.290">
    <property type="match status" value="1"/>
</dbReference>
<dbReference type="InterPro" id="IPR005119">
    <property type="entry name" value="LysR_subst-bd"/>
</dbReference>
<keyword evidence="7" id="KW-1185">Reference proteome</keyword>
<evidence type="ECO:0000256" key="1">
    <source>
        <dbReference type="ARBA" id="ARBA00009437"/>
    </source>
</evidence>
<keyword evidence="2" id="KW-0805">Transcription regulation</keyword>
<comment type="similarity">
    <text evidence="1">Belongs to the LysR transcriptional regulatory family.</text>
</comment>
<dbReference type="PANTHER" id="PTHR30126:SF5">
    <property type="entry name" value="HTH-TYPE TRANSCRIPTIONAL ACTIVATOR CMPR"/>
    <property type="match status" value="1"/>
</dbReference>
<evidence type="ECO:0000259" key="5">
    <source>
        <dbReference type="PROSITE" id="PS50931"/>
    </source>
</evidence>
<organism evidence="6 7">
    <name type="scientific">Aliikangiella coralliicola</name>
    <dbReference type="NCBI Taxonomy" id="2592383"/>
    <lineage>
        <taxon>Bacteria</taxon>
        <taxon>Pseudomonadati</taxon>
        <taxon>Pseudomonadota</taxon>
        <taxon>Gammaproteobacteria</taxon>
        <taxon>Oceanospirillales</taxon>
        <taxon>Pleioneaceae</taxon>
        <taxon>Aliikangiella</taxon>
    </lineage>
</organism>
<evidence type="ECO:0000256" key="4">
    <source>
        <dbReference type="ARBA" id="ARBA00023163"/>
    </source>
</evidence>
<accession>A0A545U541</accession>
<sequence>MSLPHSRFHARLGTFRQLELFVKFAETGSISQTAHELHLAQPSVSIQLKKLSDNLDVPLLEQIGRKLFLTDAGRELYKSSLEIFDSVGRLESRLASLSGLQAGLLKLSVVTTAKYFFPHLLGPFCQRYPNIEVNFNIGNRNSMVNRLRENKDDFYVFSHPPEDIDIETFEFIKNPLVVVAPSNHRLSGKKNIKFSQLAAEPFIMREPGSGTRYSIEKYLLQSGNSINEKMTIESNEAIKHSVMSGLGLSILSVHTLALERNAEIEILDVKGFPMLYHWYVVYLRNKKLSDVAKTFLEYLENEGAQIAGNLLVNSPAANYI</sequence>
<dbReference type="SUPFAM" id="SSF53850">
    <property type="entry name" value="Periplasmic binding protein-like II"/>
    <property type="match status" value="1"/>
</dbReference>
<evidence type="ECO:0000313" key="6">
    <source>
        <dbReference type="EMBL" id="TQV84588.1"/>
    </source>
</evidence>
<keyword evidence="4" id="KW-0804">Transcription</keyword>
<name>A0A545U541_9GAMM</name>
<dbReference type="PANTHER" id="PTHR30126">
    <property type="entry name" value="HTH-TYPE TRANSCRIPTIONAL REGULATOR"/>
    <property type="match status" value="1"/>
</dbReference>
<dbReference type="EMBL" id="VIKS01000014">
    <property type="protein sequence ID" value="TQV84588.1"/>
    <property type="molecule type" value="Genomic_DNA"/>
</dbReference>
<proteinExistence type="inferred from homology"/>
<evidence type="ECO:0000313" key="7">
    <source>
        <dbReference type="Proteomes" id="UP000315439"/>
    </source>
</evidence>
<dbReference type="Pfam" id="PF03466">
    <property type="entry name" value="LysR_substrate"/>
    <property type="match status" value="1"/>
</dbReference>
<dbReference type="GO" id="GO:0000976">
    <property type="term" value="F:transcription cis-regulatory region binding"/>
    <property type="evidence" value="ECO:0007669"/>
    <property type="project" value="TreeGrafter"/>
</dbReference>
<feature type="domain" description="HTH lysR-type" evidence="5">
    <location>
        <begin position="14"/>
        <end position="70"/>
    </location>
</feature>
<evidence type="ECO:0000256" key="3">
    <source>
        <dbReference type="ARBA" id="ARBA00023125"/>
    </source>
</evidence>
<dbReference type="InterPro" id="IPR036390">
    <property type="entry name" value="WH_DNA-bd_sf"/>
</dbReference>
<dbReference type="PROSITE" id="PS50931">
    <property type="entry name" value="HTH_LYSR"/>
    <property type="match status" value="1"/>
</dbReference>
<protein>
    <submittedName>
        <fullName evidence="6">LysR family transcriptional regulator</fullName>
    </submittedName>
</protein>
<dbReference type="SUPFAM" id="SSF46785">
    <property type="entry name" value="Winged helix' DNA-binding domain"/>
    <property type="match status" value="1"/>
</dbReference>
<dbReference type="OrthoDB" id="9785745at2"/>
<keyword evidence="3" id="KW-0238">DNA-binding</keyword>
<dbReference type="GO" id="GO:0003700">
    <property type="term" value="F:DNA-binding transcription factor activity"/>
    <property type="evidence" value="ECO:0007669"/>
    <property type="project" value="InterPro"/>
</dbReference>
<dbReference type="Gene3D" id="1.10.10.10">
    <property type="entry name" value="Winged helix-like DNA-binding domain superfamily/Winged helix DNA-binding domain"/>
    <property type="match status" value="1"/>
</dbReference>
<reference evidence="6 7" key="1">
    <citation type="submission" date="2019-07" db="EMBL/GenBank/DDBJ databases">
        <title>Draft genome for Aliikangiella sp. M105.</title>
        <authorList>
            <person name="Wang G."/>
        </authorList>
    </citation>
    <scope>NUCLEOTIDE SEQUENCE [LARGE SCALE GENOMIC DNA]</scope>
    <source>
        <strain evidence="6 7">M105</strain>
    </source>
</reference>
<evidence type="ECO:0000256" key="2">
    <source>
        <dbReference type="ARBA" id="ARBA00023015"/>
    </source>
</evidence>
<dbReference type="InterPro" id="IPR000847">
    <property type="entry name" value="LysR_HTH_N"/>
</dbReference>
<dbReference type="AlphaFoldDB" id="A0A545U541"/>
<dbReference type="CDD" id="cd08419">
    <property type="entry name" value="PBP2_CbbR_RubisCO_like"/>
    <property type="match status" value="1"/>
</dbReference>